<protein>
    <submittedName>
        <fullName evidence="1">Uncharacterized protein</fullName>
    </submittedName>
</protein>
<reference evidence="1 2" key="2">
    <citation type="journal article" date="2022" name="Mol. Ecol. Resour.">
        <title>The genomes of chicory, endive, great burdock and yacon provide insights into Asteraceae paleo-polyploidization history and plant inulin production.</title>
        <authorList>
            <person name="Fan W."/>
            <person name="Wang S."/>
            <person name="Wang H."/>
            <person name="Wang A."/>
            <person name="Jiang F."/>
            <person name="Liu H."/>
            <person name="Zhao H."/>
            <person name="Xu D."/>
            <person name="Zhang Y."/>
        </authorList>
    </citation>
    <scope>NUCLEOTIDE SEQUENCE [LARGE SCALE GENOMIC DNA]</scope>
    <source>
        <strain evidence="2">cv. Niubang</strain>
    </source>
</reference>
<organism evidence="1 2">
    <name type="scientific">Arctium lappa</name>
    <name type="common">Greater burdock</name>
    <name type="synonym">Lappa major</name>
    <dbReference type="NCBI Taxonomy" id="4217"/>
    <lineage>
        <taxon>Eukaryota</taxon>
        <taxon>Viridiplantae</taxon>
        <taxon>Streptophyta</taxon>
        <taxon>Embryophyta</taxon>
        <taxon>Tracheophyta</taxon>
        <taxon>Spermatophyta</taxon>
        <taxon>Magnoliopsida</taxon>
        <taxon>eudicotyledons</taxon>
        <taxon>Gunneridae</taxon>
        <taxon>Pentapetalae</taxon>
        <taxon>asterids</taxon>
        <taxon>campanulids</taxon>
        <taxon>Asterales</taxon>
        <taxon>Asteraceae</taxon>
        <taxon>Carduoideae</taxon>
        <taxon>Cardueae</taxon>
        <taxon>Arctiinae</taxon>
        <taxon>Arctium</taxon>
    </lineage>
</organism>
<proteinExistence type="predicted"/>
<evidence type="ECO:0000313" key="1">
    <source>
        <dbReference type="EMBL" id="KAI3672664.1"/>
    </source>
</evidence>
<name>A0ACB8XRK5_ARCLA</name>
<gene>
    <name evidence="1" type="ORF">L6452_38761</name>
</gene>
<comment type="caution">
    <text evidence="1">The sequence shown here is derived from an EMBL/GenBank/DDBJ whole genome shotgun (WGS) entry which is preliminary data.</text>
</comment>
<reference evidence="2" key="1">
    <citation type="journal article" date="2022" name="Mol. Ecol. Resour.">
        <title>The genomes of chicory, endive, great burdock and yacon provide insights into Asteraceae palaeo-polyploidization history and plant inulin production.</title>
        <authorList>
            <person name="Fan W."/>
            <person name="Wang S."/>
            <person name="Wang H."/>
            <person name="Wang A."/>
            <person name="Jiang F."/>
            <person name="Liu H."/>
            <person name="Zhao H."/>
            <person name="Xu D."/>
            <person name="Zhang Y."/>
        </authorList>
    </citation>
    <scope>NUCLEOTIDE SEQUENCE [LARGE SCALE GENOMIC DNA]</scope>
    <source>
        <strain evidence="2">cv. Niubang</strain>
    </source>
</reference>
<dbReference type="Proteomes" id="UP001055879">
    <property type="component" value="Linkage Group LG15"/>
</dbReference>
<keyword evidence="2" id="KW-1185">Reference proteome</keyword>
<dbReference type="EMBL" id="CM042061">
    <property type="protein sequence ID" value="KAI3672664.1"/>
    <property type="molecule type" value="Genomic_DNA"/>
</dbReference>
<accession>A0ACB8XRK5</accession>
<sequence length="568" mass="63268">MSNQLRETCLCHDDHLFPLNSFSLLIQKELHLHVCLLRSLKTSKAIKLFRHSSKELKTTHLLQIFNDFKVAKNKHLARLDVPIDKYPHLLNVANFLKESCLGYALKVDPVPSKDLLQQFWYTADKGAVQKKKGEPIPAITFQTQHGPGNITALAIRTALRFPSKTKSGFDPLPTYAELIKFLDHMEYQWDFKPRTTVPNKKLTKIQKSSSLTSFKALVERSIFERDTKIPYVRFVYAIPHFLLGDKYPKDNDYHLSKVGLRVFEVKKAENEVSLQTIRFRLSQTSLTSVATPMVHSSAIPITTTPHKRKSTAPTGPSNKAKKTVEHSLSTNVPEVVSQQTTLDDFVSLSSMAAQPSTVSGITIADTPPVTAPIPLVTQAPAENQFAQLLTSFSGPTLGTVDTSVNKLAKKVESLETSLNTNTTTASQVDEELKNISSTIATKDELTSLQSEQAGECHSTAHSDSIKSECTSSRFNSLFYLERQSVSDVDVEFIHKATSDIPAIEGHVEKNINDENPADAQEETTDEPLSYAEGEKDAEENVTEDQTPPSSSLAQEVEDKEKEEEEEEE</sequence>
<evidence type="ECO:0000313" key="2">
    <source>
        <dbReference type="Proteomes" id="UP001055879"/>
    </source>
</evidence>